<dbReference type="EMBL" id="JACDTY010000002">
    <property type="protein sequence ID" value="MBA1139498.1"/>
    <property type="molecule type" value="Genomic_DNA"/>
</dbReference>
<organism evidence="2 3">
    <name type="scientific">Mesorhizobium neociceri</name>
    <dbReference type="NCBI Taxonomy" id="1307853"/>
    <lineage>
        <taxon>Bacteria</taxon>
        <taxon>Pseudomonadati</taxon>
        <taxon>Pseudomonadota</taxon>
        <taxon>Alphaproteobacteria</taxon>
        <taxon>Hyphomicrobiales</taxon>
        <taxon>Phyllobacteriaceae</taxon>
        <taxon>Mesorhizobium</taxon>
    </lineage>
</organism>
<evidence type="ECO:0000256" key="1">
    <source>
        <dbReference type="SAM" id="MobiDB-lite"/>
    </source>
</evidence>
<evidence type="ECO:0000313" key="2">
    <source>
        <dbReference type="EMBL" id="MBA1139498.1"/>
    </source>
</evidence>
<reference evidence="2 3" key="1">
    <citation type="submission" date="2020-07" db="EMBL/GenBank/DDBJ databases">
        <title>Definition of the novel symbiovar canariense within Mesorhizobium novociceri, a new species of genus Mesorhizobium nodulating Cicer canariense in the Caldera de Taburiente National Park (La Palma, Canary Islands).</title>
        <authorList>
            <person name="Leon-Barrios M."/>
            <person name="Perez-Yepez J."/>
            <person name="Flores-Felix J.D."/>
            <person name="Ramirez-Baena M.H."/>
            <person name="Pulido-Suarez L."/>
            <person name="Igual J.M."/>
            <person name="Velazquez E."/>
            <person name="Peix A."/>
        </authorList>
    </citation>
    <scope>NUCLEOTIDE SEQUENCE [LARGE SCALE GENOMIC DNA]</scope>
    <source>
        <strain evidence="2 3">CCANP35</strain>
    </source>
</reference>
<gene>
    <name evidence="2" type="ORF">H0241_04415</name>
</gene>
<proteinExistence type="predicted"/>
<dbReference type="RefSeq" id="WP_181056207.1">
    <property type="nucleotide sequence ID" value="NZ_JACDTY010000002.1"/>
</dbReference>
<accession>A0A838AY79</accession>
<comment type="caution">
    <text evidence="2">The sequence shown here is derived from an EMBL/GenBank/DDBJ whole genome shotgun (WGS) entry which is preliminary data.</text>
</comment>
<keyword evidence="3" id="KW-1185">Reference proteome</keyword>
<dbReference type="AlphaFoldDB" id="A0A838AY79"/>
<name>A0A838AY79_9HYPH</name>
<protein>
    <submittedName>
        <fullName evidence="2">Uncharacterized protein</fullName>
    </submittedName>
</protein>
<sequence>MDLKSFVTESLSQILDGIKEAQQRPGGDNVGADGYLAGQGNLISGGTSGFFTLVDFDVSVIAESREGGNSVRVSTIEVDDGSSKSASNTSRVKFTVHVRIPKGGANRDRSTQSMGRAETDFDVFSR</sequence>
<feature type="compositionally biased region" description="Basic and acidic residues" evidence="1">
    <location>
        <begin position="117"/>
        <end position="126"/>
    </location>
</feature>
<evidence type="ECO:0000313" key="3">
    <source>
        <dbReference type="Proteomes" id="UP000558284"/>
    </source>
</evidence>
<feature type="region of interest" description="Disordered" evidence="1">
    <location>
        <begin position="101"/>
        <end position="126"/>
    </location>
</feature>
<dbReference type="Proteomes" id="UP000558284">
    <property type="component" value="Unassembled WGS sequence"/>
</dbReference>